<reference evidence="2" key="1">
    <citation type="journal article" date="2020" name="Phytopathology">
        <title>Genome Sequence Resources of Colletotrichum truncatum, C. plurivorum, C. musicola, and C. sojae: Four Species Pathogenic to Soybean (Glycine max).</title>
        <authorList>
            <person name="Rogerio F."/>
            <person name="Boufleur T.R."/>
            <person name="Ciampi-Guillardi M."/>
            <person name="Sukno S.A."/>
            <person name="Thon M.R."/>
            <person name="Massola Junior N.S."/>
            <person name="Baroncelli R."/>
        </authorList>
    </citation>
    <scope>NUCLEOTIDE SEQUENCE</scope>
    <source>
        <strain evidence="2">LFN00145</strain>
    </source>
</reference>
<accession>A0A8H6K456</accession>
<proteinExistence type="predicted"/>
<feature type="non-terminal residue" evidence="2">
    <location>
        <position position="100"/>
    </location>
</feature>
<evidence type="ECO:0000313" key="2">
    <source>
        <dbReference type="EMBL" id="KAF6823931.1"/>
    </source>
</evidence>
<comment type="caution">
    <text evidence="2">The sequence shown here is derived from an EMBL/GenBank/DDBJ whole genome shotgun (WGS) entry which is preliminary data.</text>
</comment>
<gene>
    <name evidence="2" type="ORF">CPLU01_11155</name>
</gene>
<organism evidence="2 3">
    <name type="scientific">Colletotrichum plurivorum</name>
    <dbReference type="NCBI Taxonomy" id="2175906"/>
    <lineage>
        <taxon>Eukaryota</taxon>
        <taxon>Fungi</taxon>
        <taxon>Dikarya</taxon>
        <taxon>Ascomycota</taxon>
        <taxon>Pezizomycotina</taxon>
        <taxon>Sordariomycetes</taxon>
        <taxon>Hypocreomycetidae</taxon>
        <taxon>Glomerellales</taxon>
        <taxon>Glomerellaceae</taxon>
        <taxon>Colletotrichum</taxon>
        <taxon>Colletotrichum orchidearum species complex</taxon>
    </lineage>
</organism>
<dbReference type="EMBL" id="WIGO01000203">
    <property type="protein sequence ID" value="KAF6823931.1"/>
    <property type="molecule type" value="Genomic_DNA"/>
</dbReference>
<keyword evidence="3" id="KW-1185">Reference proteome</keyword>
<sequence length="100" mass="10785">MPSENAPVAALSEKQAANPSGKKGRHKKAADQDKSAGTTDTIQVVPDITQPGPASAPIALDLPNSLAIDDDSEEHEDVDSDFEELVFHGTKWFPRSKYVR</sequence>
<feature type="region of interest" description="Disordered" evidence="1">
    <location>
        <begin position="1"/>
        <end position="41"/>
    </location>
</feature>
<evidence type="ECO:0000313" key="3">
    <source>
        <dbReference type="Proteomes" id="UP000654918"/>
    </source>
</evidence>
<evidence type="ECO:0000256" key="1">
    <source>
        <dbReference type="SAM" id="MobiDB-lite"/>
    </source>
</evidence>
<protein>
    <submittedName>
        <fullName evidence="2">Uncharacterized protein</fullName>
    </submittedName>
</protein>
<dbReference type="AlphaFoldDB" id="A0A8H6K456"/>
<name>A0A8H6K456_9PEZI</name>
<dbReference type="Proteomes" id="UP000654918">
    <property type="component" value="Unassembled WGS sequence"/>
</dbReference>